<gene>
    <name evidence="2" type="ORF">Daus18300_001876</name>
</gene>
<feature type="region of interest" description="Disordered" evidence="1">
    <location>
        <begin position="144"/>
        <end position="199"/>
    </location>
</feature>
<dbReference type="EMBL" id="JAWRVE010000010">
    <property type="protein sequence ID" value="KAL1879295.1"/>
    <property type="molecule type" value="Genomic_DNA"/>
</dbReference>
<protein>
    <recommendedName>
        <fullName evidence="4">C2H2-type domain-containing protein</fullName>
    </recommendedName>
</protein>
<evidence type="ECO:0000256" key="1">
    <source>
        <dbReference type="SAM" id="MobiDB-lite"/>
    </source>
</evidence>
<feature type="compositionally biased region" description="Polar residues" evidence="1">
    <location>
        <begin position="74"/>
        <end position="83"/>
    </location>
</feature>
<sequence>MATIEHAKYPPIISLDDTFNLDDPHQHFHSIATVATPEQLQLLRDVHLVTSKDQTKHEEDARAPRTKDEPQLPFGSSSESRYSNGDEDSQYSPGDPTPASEAWECWEESPRLSDYNIDGETLADVFNDPLESLYQEWLGENHCENSGRDKNSSASSSTLSGALSNGPAQPDTKRKRVDNASDQEPETPPHKSRVAEKKSRKLMPLHKLLACPYFKKDPRRHRACCGFGAKKISYMKGHIYRKHAIPIYCPVCRQSFENLQLRDDHSRERSCIPVDGPQPSDGITSEQRDWLHQRGPRNLNEEQQWFRVFGFLFPGHPPPHSPYNDTVFSEDLLDFRDFIGEPPAQEILLHRVRDNPMWSPELEAIFRPDLVHGLDQLYWTWAATGHREAVQMTARVTANNSPVQETQTESALLVSEDAPPLTSDTETSSQTLRGASEDATAAVVYAVEPDSQSGVEVDAALAIGDFELPERKVDESEELPRELNHDGIAIIPPQHEGLSFDFPGLEHIEYEDIDSFVLPDDIQYDSFHIDHNFFNSGEGSEAIETWTNGFDLRCHQTSAPLEGTDEGESSVDLENTLMDAVAVVDDEKAADMLEMDEFLVIPEP</sequence>
<keyword evidence="3" id="KW-1185">Reference proteome</keyword>
<feature type="compositionally biased region" description="Basic and acidic residues" evidence="1">
    <location>
        <begin position="187"/>
        <end position="197"/>
    </location>
</feature>
<proteinExistence type="predicted"/>
<accession>A0ABR3XTI0</accession>
<name>A0ABR3XTI0_9PEZI</name>
<feature type="region of interest" description="Disordered" evidence="1">
    <location>
        <begin position="52"/>
        <end position="103"/>
    </location>
</feature>
<dbReference type="Proteomes" id="UP001583177">
    <property type="component" value="Unassembled WGS sequence"/>
</dbReference>
<comment type="caution">
    <text evidence="2">The sequence shown here is derived from an EMBL/GenBank/DDBJ whole genome shotgun (WGS) entry which is preliminary data.</text>
</comment>
<dbReference type="PANTHER" id="PTHR38166">
    <property type="entry name" value="C2H2-TYPE DOMAIN-CONTAINING PROTEIN-RELATED"/>
    <property type="match status" value="1"/>
</dbReference>
<feature type="compositionally biased region" description="Low complexity" evidence="1">
    <location>
        <begin position="152"/>
        <end position="166"/>
    </location>
</feature>
<organism evidence="2 3">
    <name type="scientific">Diaporthe australafricana</name>
    <dbReference type="NCBI Taxonomy" id="127596"/>
    <lineage>
        <taxon>Eukaryota</taxon>
        <taxon>Fungi</taxon>
        <taxon>Dikarya</taxon>
        <taxon>Ascomycota</taxon>
        <taxon>Pezizomycotina</taxon>
        <taxon>Sordariomycetes</taxon>
        <taxon>Sordariomycetidae</taxon>
        <taxon>Diaporthales</taxon>
        <taxon>Diaporthaceae</taxon>
        <taxon>Diaporthe</taxon>
    </lineage>
</organism>
<feature type="compositionally biased region" description="Basic and acidic residues" evidence="1">
    <location>
        <begin position="53"/>
        <end position="70"/>
    </location>
</feature>
<evidence type="ECO:0000313" key="3">
    <source>
        <dbReference type="Proteomes" id="UP001583177"/>
    </source>
</evidence>
<dbReference type="PANTHER" id="PTHR38166:SF1">
    <property type="entry name" value="C2H2-TYPE DOMAIN-CONTAINING PROTEIN"/>
    <property type="match status" value="1"/>
</dbReference>
<evidence type="ECO:0008006" key="4">
    <source>
        <dbReference type="Google" id="ProtNLM"/>
    </source>
</evidence>
<reference evidence="2 3" key="1">
    <citation type="journal article" date="2024" name="IMA Fungus">
        <title>IMA Genome - F19 : A genome assembly and annotation guide to empower mycologists, including annotated draft genome sequences of Ceratocystis pirilliformis, Diaporthe australafricana, Fusarium ophioides, Paecilomyces lecythidis, and Sporothrix stenoceras.</title>
        <authorList>
            <person name="Aylward J."/>
            <person name="Wilson A.M."/>
            <person name="Visagie C.M."/>
            <person name="Spraker J."/>
            <person name="Barnes I."/>
            <person name="Buitendag C."/>
            <person name="Ceriani C."/>
            <person name="Del Mar Angel L."/>
            <person name="du Plessis D."/>
            <person name="Fuchs T."/>
            <person name="Gasser K."/>
            <person name="Kramer D."/>
            <person name="Li W."/>
            <person name="Munsamy K."/>
            <person name="Piso A."/>
            <person name="Price J.L."/>
            <person name="Sonnekus B."/>
            <person name="Thomas C."/>
            <person name="van der Nest A."/>
            <person name="van Dijk A."/>
            <person name="van Heerden A."/>
            <person name="van Vuuren N."/>
            <person name="Yilmaz N."/>
            <person name="Duong T.A."/>
            <person name="van der Merwe N.A."/>
            <person name="Wingfield M.J."/>
            <person name="Wingfield B.D."/>
        </authorList>
    </citation>
    <scope>NUCLEOTIDE SEQUENCE [LARGE SCALE GENOMIC DNA]</scope>
    <source>
        <strain evidence="2 3">CMW 18300</strain>
    </source>
</reference>
<evidence type="ECO:0000313" key="2">
    <source>
        <dbReference type="EMBL" id="KAL1879295.1"/>
    </source>
</evidence>